<gene>
    <name evidence="2" type="ORF">N658DRAFT_512141</name>
</gene>
<dbReference type="EMBL" id="MU863624">
    <property type="protein sequence ID" value="KAK4106264.1"/>
    <property type="molecule type" value="Genomic_DNA"/>
</dbReference>
<accession>A0AAN6QCH7</accession>
<name>A0AAN6QCH7_9PEZI</name>
<evidence type="ECO:0000256" key="1">
    <source>
        <dbReference type="SAM" id="MobiDB-lite"/>
    </source>
</evidence>
<reference evidence="2" key="1">
    <citation type="journal article" date="2023" name="Mol. Phylogenet. Evol.">
        <title>Genome-scale phylogeny and comparative genomics of the fungal order Sordariales.</title>
        <authorList>
            <person name="Hensen N."/>
            <person name="Bonometti L."/>
            <person name="Westerberg I."/>
            <person name="Brannstrom I.O."/>
            <person name="Guillou S."/>
            <person name="Cros-Aarteil S."/>
            <person name="Calhoun S."/>
            <person name="Haridas S."/>
            <person name="Kuo A."/>
            <person name="Mondo S."/>
            <person name="Pangilinan J."/>
            <person name="Riley R."/>
            <person name="LaButti K."/>
            <person name="Andreopoulos B."/>
            <person name="Lipzen A."/>
            <person name="Chen C."/>
            <person name="Yan M."/>
            <person name="Daum C."/>
            <person name="Ng V."/>
            <person name="Clum A."/>
            <person name="Steindorff A."/>
            <person name="Ohm R.A."/>
            <person name="Martin F."/>
            <person name="Silar P."/>
            <person name="Natvig D.O."/>
            <person name="Lalanne C."/>
            <person name="Gautier V."/>
            <person name="Ament-Velasquez S.L."/>
            <person name="Kruys A."/>
            <person name="Hutchinson M.I."/>
            <person name="Powell A.J."/>
            <person name="Barry K."/>
            <person name="Miller A.N."/>
            <person name="Grigoriev I.V."/>
            <person name="Debuchy R."/>
            <person name="Gladieux P."/>
            <person name="Hiltunen Thoren M."/>
            <person name="Johannesson H."/>
        </authorList>
    </citation>
    <scope>NUCLEOTIDE SEQUENCE</scope>
    <source>
        <strain evidence="2">CBS 757.83</strain>
    </source>
</reference>
<protein>
    <submittedName>
        <fullName evidence="2">Uncharacterized protein</fullName>
    </submittedName>
</protein>
<dbReference type="PANTHER" id="PTHR38696:SF1">
    <property type="entry name" value="MEDIATOR OF RNA POLYMERASE II TRANSCRIPTION SUBUNIT 13"/>
    <property type="match status" value="1"/>
</dbReference>
<evidence type="ECO:0000313" key="2">
    <source>
        <dbReference type="EMBL" id="KAK4106264.1"/>
    </source>
</evidence>
<dbReference type="PANTHER" id="PTHR38696">
    <property type="entry name" value="MEDIATOR OF RNA POLYMERASE II TRANSCRIPTION SUBUNIT 13"/>
    <property type="match status" value="1"/>
</dbReference>
<sequence>MATPTTPLSPVSLSSSNNTNTTTATTNPFATLSFHKTDTIRLLSFPDSVTAALESVVLASWPPGIDSSGAFEQSYQYKLKGSPFGYYRSQQFVGGIRLVRDVLASLRGQGWELASSVMCSRRYTAKDTLVFRRAASGSPLPAVEWMSLAPMGSDKLRVVYDADGESDRDTLGMLITAIKKMLEGLNSFQKGDWSHDSFEFQLKGSPWRSRGEASVKMRIMLMRLLETVEGHRWRPYATIVQRTGTDEDRILDTWYFVREKGGSWKADVGGETK</sequence>
<proteinExistence type="predicted"/>
<dbReference type="AlphaFoldDB" id="A0AAN6QCH7"/>
<evidence type="ECO:0000313" key="3">
    <source>
        <dbReference type="Proteomes" id="UP001305647"/>
    </source>
</evidence>
<organism evidence="2 3">
    <name type="scientific">Parathielavia hyrcaniae</name>
    <dbReference type="NCBI Taxonomy" id="113614"/>
    <lineage>
        <taxon>Eukaryota</taxon>
        <taxon>Fungi</taxon>
        <taxon>Dikarya</taxon>
        <taxon>Ascomycota</taxon>
        <taxon>Pezizomycotina</taxon>
        <taxon>Sordariomycetes</taxon>
        <taxon>Sordariomycetidae</taxon>
        <taxon>Sordariales</taxon>
        <taxon>Chaetomiaceae</taxon>
        <taxon>Parathielavia</taxon>
    </lineage>
</organism>
<reference evidence="2" key="2">
    <citation type="submission" date="2023-05" db="EMBL/GenBank/DDBJ databases">
        <authorList>
            <consortium name="Lawrence Berkeley National Laboratory"/>
            <person name="Steindorff A."/>
            <person name="Hensen N."/>
            <person name="Bonometti L."/>
            <person name="Westerberg I."/>
            <person name="Brannstrom I.O."/>
            <person name="Guillou S."/>
            <person name="Cros-Aarteil S."/>
            <person name="Calhoun S."/>
            <person name="Haridas S."/>
            <person name="Kuo A."/>
            <person name="Mondo S."/>
            <person name="Pangilinan J."/>
            <person name="Riley R."/>
            <person name="Labutti K."/>
            <person name="Andreopoulos B."/>
            <person name="Lipzen A."/>
            <person name="Chen C."/>
            <person name="Yanf M."/>
            <person name="Daum C."/>
            <person name="Ng V."/>
            <person name="Clum A."/>
            <person name="Ohm R."/>
            <person name="Martin F."/>
            <person name="Silar P."/>
            <person name="Natvig D."/>
            <person name="Lalanne C."/>
            <person name="Gautier V."/>
            <person name="Ament-Velasquez S.L."/>
            <person name="Kruys A."/>
            <person name="Hutchinson M.I."/>
            <person name="Powell A.J."/>
            <person name="Barry K."/>
            <person name="Miller A.N."/>
            <person name="Grigoriev I.V."/>
            <person name="Debuchy R."/>
            <person name="Gladieux P."/>
            <person name="Thoren M.H."/>
            <person name="Johannesson H."/>
        </authorList>
    </citation>
    <scope>NUCLEOTIDE SEQUENCE</scope>
    <source>
        <strain evidence="2">CBS 757.83</strain>
    </source>
</reference>
<comment type="caution">
    <text evidence="2">The sequence shown here is derived from an EMBL/GenBank/DDBJ whole genome shotgun (WGS) entry which is preliminary data.</text>
</comment>
<dbReference type="Proteomes" id="UP001305647">
    <property type="component" value="Unassembled WGS sequence"/>
</dbReference>
<keyword evidence="3" id="KW-1185">Reference proteome</keyword>
<feature type="region of interest" description="Disordered" evidence="1">
    <location>
        <begin position="1"/>
        <end position="26"/>
    </location>
</feature>